<proteinExistence type="predicted"/>
<gene>
    <name evidence="1" type="ORF">Tco_0873840</name>
</gene>
<dbReference type="EMBL" id="BQNB010013373">
    <property type="protein sequence ID" value="GJT15134.1"/>
    <property type="molecule type" value="Genomic_DNA"/>
</dbReference>
<organism evidence="1 2">
    <name type="scientific">Tanacetum coccineum</name>
    <dbReference type="NCBI Taxonomy" id="301880"/>
    <lineage>
        <taxon>Eukaryota</taxon>
        <taxon>Viridiplantae</taxon>
        <taxon>Streptophyta</taxon>
        <taxon>Embryophyta</taxon>
        <taxon>Tracheophyta</taxon>
        <taxon>Spermatophyta</taxon>
        <taxon>Magnoliopsida</taxon>
        <taxon>eudicotyledons</taxon>
        <taxon>Gunneridae</taxon>
        <taxon>Pentapetalae</taxon>
        <taxon>asterids</taxon>
        <taxon>campanulids</taxon>
        <taxon>Asterales</taxon>
        <taxon>Asteraceae</taxon>
        <taxon>Asteroideae</taxon>
        <taxon>Anthemideae</taxon>
        <taxon>Anthemidinae</taxon>
        <taxon>Tanacetum</taxon>
    </lineage>
</organism>
<evidence type="ECO:0000313" key="1">
    <source>
        <dbReference type="EMBL" id="GJT15134.1"/>
    </source>
</evidence>
<keyword evidence="2" id="KW-1185">Reference proteome</keyword>
<accession>A0ABQ5BP38</accession>
<name>A0ABQ5BP38_9ASTR</name>
<evidence type="ECO:0000313" key="2">
    <source>
        <dbReference type="Proteomes" id="UP001151760"/>
    </source>
</evidence>
<sequence length="165" mass="19252">MDNPNITMEEYIRLQEEKALSRGETFNWQTATYGKMKYCEDEDDCFTNIESEFPAIVLDNTITPREALSWEPTVSPLNDDEIDFRISFDESNDEDYTVVYDENSFSYKIISVNNLKTDSENDNDKVNMPSFPSPKTEVSYPNDLDFFKDFENEFPAIVYNDALTF</sequence>
<dbReference type="Proteomes" id="UP001151760">
    <property type="component" value="Unassembled WGS sequence"/>
</dbReference>
<comment type="caution">
    <text evidence="1">The sequence shown here is derived from an EMBL/GenBank/DDBJ whole genome shotgun (WGS) entry which is preliminary data.</text>
</comment>
<reference evidence="1" key="1">
    <citation type="journal article" date="2022" name="Int. J. Mol. Sci.">
        <title>Draft Genome of Tanacetum Coccineum: Genomic Comparison of Closely Related Tanacetum-Family Plants.</title>
        <authorList>
            <person name="Yamashiro T."/>
            <person name="Shiraishi A."/>
            <person name="Nakayama K."/>
            <person name="Satake H."/>
        </authorList>
    </citation>
    <scope>NUCLEOTIDE SEQUENCE</scope>
</reference>
<protein>
    <submittedName>
        <fullName evidence="1">Uncharacterized protein</fullName>
    </submittedName>
</protein>
<reference evidence="1" key="2">
    <citation type="submission" date="2022-01" db="EMBL/GenBank/DDBJ databases">
        <authorList>
            <person name="Yamashiro T."/>
            <person name="Shiraishi A."/>
            <person name="Satake H."/>
            <person name="Nakayama K."/>
        </authorList>
    </citation>
    <scope>NUCLEOTIDE SEQUENCE</scope>
</reference>